<keyword evidence="1" id="KW-0723">Serine/threonine-protein kinase</keyword>
<dbReference type="InterPro" id="IPR036890">
    <property type="entry name" value="HATPase_C_sf"/>
</dbReference>
<dbReference type="Proteomes" id="UP000317940">
    <property type="component" value="Unassembled WGS sequence"/>
</dbReference>
<sequence length="200" mass="21631">MAELLDVSPPASLGEDRCWLPPSERSPGVARRRLAALLARVEGGHRFLDGGLLLVSELVTNAVLHGTPRGNLLCLVLAADRERLRIEVHGARADRAPVLRRAGAQEESGRGLLLVKSLAQRWGCCPRGVVGKIVWCEIGPAAGEWGDRCPSDRVPQPHVRLHVHRGVRRQVAVDRGECAGDVDGARLVERQRGPAAPFGQ</sequence>
<dbReference type="InterPro" id="IPR003594">
    <property type="entry name" value="HATPase_dom"/>
</dbReference>
<feature type="domain" description="Histidine kinase/HSP90-like ATPase" evidence="2">
    <location>
        <begin position="29"/>
        <end position="121"/>
    </location>
</feature>
<keyword evidence="1" id="KW-0418">Kinase</keyword>
<keyword evidence="1" id="KW-0808">Transferase</keyword>
<evidence type="ECO:0000313" key="4">
    <source>
        <dbReference type="Proteomes" id="UP000317940"/>
    </source>
</evidence>
<gene>
    <name evidence="3" type="ORF">FHX73_11566</name>
</gene>
<reference evidence="3 4" key="1">
    <citation type="submission" date="2019-06" db="EMBL/GenBank/DDBJ databases">
        <title>Sequencing the genomes of 1000 actinobacteria strains.</title>
        <authorList>
            <person name="Klenk H.-P."/>
        </authorList>
    </citation>
    <scope>NUCLEOTIDE SEQUENCE [LARGE SCALE GENOMIC DNA]</scope>
    <source>
        <strain evidence="3 4">DSM 44826</strain>
    </source>
</reference>
<accession>A0A561UBP8</accession>
<name>A0A561UBP8_9ACTN</name>
<proteinExistence type="predicted"/>
<protein>
    <submittedName>
        <fullName evidence="3">Anti-sigma regulatory factor (Ser/Thr protein kinase)</fullName>
    </submittedName>
</protein>
<dbReference type="GO" id="GO:0004674">
    <property type="term" value="F:protein serine/threonine kinase activity"/>
    <property type="evidence" value="ECO:0007669"/>
    <property type="project" value="UniProtKB-KW"/>
</dbReference>
<dbReference type="CDD" id="cd16936">
    <property type="entry name" value="HATPase_RsbW-like"/>
    <property type="match status" value="1"/>
</dbReference>
<evidence type="ECO:0000256" key="1">
    <source>
        <dbReference type="ARBA" id="ARBA00022527"/>
    </source>
</evidence>
<dbReference type="EMBL" id="VIWT01000001">
    <property type="protein sequence ID" value="TWF96793.1"/>
    <property type="molecule type" value="Genomic_DNA"/>
</dbReference>
<dbReference type="SUPFAM" id="SSF55874">
    <property type="entry name" value="ATPase domain of HSP90 chaperone/DNA topoisomerase II/histidine kinase"/>
    <property type="match status" value="1"/>
</dbReference>
<organism evidence="3 4">
    <name type="scientific">Kitasatospora viridis</name>
    <dbReference type="NCBI Taxonomy" id="281105"/>
    <lineage>
        <taxon>Bacteria</taxon>
        <taxon>Bacillati</taxon>
        <taxon>Actinomycetota</taxon>
        <taxon>Actinomycetes</taxon>
        <taxon>Kitasatosporales</taxon>
        <taxon>Streptomycetaceae</taxon>
        <taxon>Kitasatospora</taxon>
    </lineage>
</organism>
<dbReference type="AlphaFoldDB" id="A0A561UBP8"/>
<evidence type="ECO:0000259" key="2">
    <source>
        <dbReference type="Pfam" id="PF13581"/>
    </source>
</evidence>
<dbReference type="Gene3D" id="3.30.565.10">
    <property type="entry name" value="Histidine kinase-like ATPase, C-terminal domain"/>
    <property type="match status" value="1"/>
</dbReference>
<dbReference type="Pfam" id="PF13581">
    <property type="entry name" value="HATPase_c_2"/>
    <property type="match status" value="1"/>
</dbReference>
<comment type="caution">
    <text evidence="3">The sequence shown here is derived from an EMBL/GenBank/DDBJ whole genome shotgun (WGS) entry which is preliminary data.</text>
</comment>
<keyword evidence="4" id="KW-1185">Reference proteome</keyword>
<evidence type="ECO:0000313" key="3">
    <source>
        <dbReference type="EMBL" id="TWF96793.1"/>
    </source>
</evidence>
<dbReference type="InterPro" id="IPR050267">
    <property type="entry name" value="Anti-sigma-factor_SerPK"/>
</dbReference>
<dbReference type="PANTHER" id="PTHR35526">
    <property type="entry name" value="ANTI-SIGMA-F FACTOR RSBW-RELATED"/>
    <property type="match status" value="1"/>
</dbReference>
<dbReference type="PANTHER" id="PTHR35526:SF3">
    <property type="entry name" value="ANTI-SIGMA-F FACTOR RSBW"/>
    <property type="match status" value="1"/>
</dbReference>